<protein>
    <submittedName>
        <fullName evidence="1">HP4</fullName>
    </submittedName>
</protein>
<name>A0A7T5QZD5_9VIRU</name>
<reference evidence="1" key="1">
    <citation type="submission" date="2020-11" db="EMBL/GenBank/DDBJ databases">
        <authorList>
            <person name="Bejerman N."/>
        </authorList>
    </citation>
    <scope>NUCLEOTIDE SEQUENCE</scope>
    <source>
        <strain evidence="1">Agav</strain>
    </source>
</reference>
<accession>A0A7T5QZD5</accession>
<evidence type="ECO:0000313" key="1">
    <source>
        <dbReference type="EMBL" id="QQG34635.1"/>
    </source>
</evidence>
<dbReference type="EMBL" id="MW328745">
    <property type="protein sequence ID" value="QQG34635.1"/>
    <property type="molecule type" value="Genomic_RNA"/>
</dbReference>
<sequence>MSTSDIVGTTQALHLSEGVVKIIHSISSKSGVYNIALDAAGPVAHFLKPRAFCEVTGPIIAQLLAPADAGIVISAAATIIPTNPTKLPTDLTGVRADVSTQNFAVSALTPVPTATLSFHPAINTVLKPRPLSGRHPQLLIGWHIETKQTSFKVDLDVTIRIKFSGADWEEPSTW</sequence>
<proteinExistence type="predicted"/>
<organism evidence="1">
    <name type="scientific">Agave tequilana deltaflexivirus 1</name>
    <dbReference type="NCBI Taxonomy" id="2794415"/>
    <lineage>
        <taxon>Viruses</taxon>
        <taxon>Riboviria</taxon>
        <taxon>Orthornavirae</taxon>
        <taxon>Kitrinoviricota</taxon>
        <taxon>Alsuviricetes</taxon>
        <taxon>Tymovirales</taxon>
        <taxon>Deltaflexiviridae</taxon>
        <taxon>Deltaflexivirus</taxon>
    </lineage>
</organism>